<keyword evidence="9" id="KW-0645">Protease</keyword>
<organism evidence="9 10">
    <name type="scientific">Palleronia pontilimi</name>
    <dbReference type="NCBI Taxonomy" id="1964209"/>
    <lineage>
        <taxon>Bacteria</taxon>
        <taxon>Pseudomonadati</taxon>
        <taxon>Pseudomonadota</taxon>
        <taxon>Alphaproteobacteria</taxon>
        <taxon>Rhodobacterales</taxon>
        <taxon>Roseobacteraceae</taxon>
        <taxon>Palleronia</taxon>
    </lineage>
</organism>
<dbReference type="PANTHER" id="PTHR43066:SF26">
    <property type="entry name" value="RHOMBOID PROTEASE GLPG"/>
    <property type="match status" value="1"/>
</dbReference>
<evidence type="ECO:0000256" key="1">
    <source>
        <dbReference type="ARBA" id="ARBA00004141"/>
    </source>
</evidence>
<feature type="transmembrane region" description="Helical" evidence="7">
    <location>
        <begin position="145"/>
        <end position="165"/>
    </location>
</feature>
<dbReference type="RefSeq" id="WP_198916542.1">
    <property type="nucleotide sequence ID" value="NZ_JAEKPD010000010.1"/>
</dbReference>
<feature type="domain" description="Peptidase S54 rhomboid" evidence="8">
    <location>
        <begin position="75"/>
        <end position="214"/>
    </location>
</feature>
<gene>
    <name evidence="9" type="ORF">ILP92_11460</name>
</gene>
<dbReference type="Proteomes" id="UP000642488">
    <property type="component" value="Unassembled WGS sequence"/>
</dbReference>
<keyword evidence="2" id="KW-1003">Cell membrane</keyword>
<sequence length="228" mass="24196">MASSDINQNPFNAIPLVVVALVAILLGIELIFQAGARGFAGSDGIGWRLEALNAFAFSPQLWDRMVETGQFPPRALLRFVTYSFVHLSFGHMLFVLVFLLALGKMVAEAFSALAVLAVLAVSSIVGALVYAAALSPSIALVGGYPAVYGLIGAYTFILWTGLGTLGEQRMRAFTLIALLMGIQLLFGLMFGGGPEWVADLGGFCAGFALSFVVSPGGFGRVLDKLRQR</sequence>
<evidence type="ECO:0000313" key="9">
    <source>
        <dbReference type="EMBL" id="MBJ3763362.1"/>
    </source>
</evidence>
<dbReference type="AlphaFoldDB" id="A0A934IHW4"/>
<evidence type="ECO:0000256" key="5">
    <source>
        <dbReference type="ARBA" id="ARBA00022989"/>
    </source>
</evidence>
<dbReference type="GO" id="GO:0004252">
    <property type="term" value="F:serine-type endopeptidase activity"/>
    <property type="evidence" value="ECO:0007669"/>
    <property type="project" value="InterPro"/>
</dbReference>
<evidence type="ECO:0000256" key="7">
    <source>
        <dbReference type="SAM" id="Phobius"/>
    </source>
</evidence>
<dbReference type="EMBL" id="JAEKPD010000010">
    <property type="protein sequence ID" value="MBJ3763362.1"/>
    <property type="molecule type" value="Genomic_DNA"/>
</dbReference>
<feature type="transmembrane region" description="Helical" evidence="7">
    <location>
        <begin position="12"/>
        <end position="32"/>
    </location>
</feature>
<keyword evidence="4 7" id="KW-0812">Transmembrane</keyword>
<name>A0A934IHW4_9RHOB</name>
<evidence type="ECO:0000256" key="6">
    <source>
        <dbReference type="ARBA" id="ARBA00023136"/>
    </source>
</evidence>
<evidence type="ECO:0000256" key="4">
    <source>
        <dbReference type="ARBA" id="ARBA00022692"/>
    </source>
</evidence>
<comment type="subcellular location">
    <subcellularLocation>
        <location evidence="1">Membrane</location>
        <topology evidence="1">Multi-pass membrane protein</topology>
    </subcellularLocation>
</comment>
<keyword evidence="3" id="KW-0997">Cell inner membrane</keyword>
<feature type="transmembrane region" description="Helical" evidence="7">
    <location>
        <begin position="109"/>
        <end position="133"/>
    </location>
</feature>
<comment type="caution">
    <text evidence="9">The sequence shown here is derived from an EMBL/GenBank/DDBJ whole genome shotgun (WGS) entry which is preliminary data.</text>
</comment>
<accession>A0A934IHW4</accession>
<feature type="transmembrane region" description="Helical" evidence="7">
    <location>
        <begin position="196"/>
        <end position="218"/>
    </location>
</feature>
<feature type="transmembrane region" description="Helical" evidence="7">
    <location>
        <begin position="82"/>
        <end position="102"/>
    </location>
</feature>
<proteinExistence type="predicted"/>
<keyword evidence="9" id="KW-0378">Hydrolase</keyword>
<feature type="transmembrane region" description="Helical" evidence="7">
    <location>
        <begin position="172"/>
        <end position="190"/>
    </location>
</feature>
<keyword evidence="5 7" id="KW-1133">Transmembrane helix</keyword>
<dbReference type="Gene3D" id="1.20.1540.10">
    <property type="entry name" value="Rhomboid-like"/>
    <property type="match status" value="1"/>
</dbReference>
<dbReference type="InterPro" id="IPR022764">
    <property type="entry name" value="Peptidase_S54_rhomboid_dom"/>
</dbReference>
<dbReference type="GO" id="GO:0006508">
    <property type="term" value="P:proteolysis"/>
    <property type="evidence" value="ECO:0007669"/>
    <property type="project" value="UniProtKB-KW"/>
</dbReference>
<keyword evidence="6 7" id="KW-0472">Membrane</keyword>
<evidence type="ECO:0000256" key="2">
    <source>
        <dbReference type="ARBA" id="ARBA00022475"/>
    </source>
</evidence>
<dbReference type="GO" id="GO:0016020">
    <property type="term" value="C:membrane"/>
    <property type="evidence" value="ECO:0007669"/>
    <property type="project" value="UniProtKB-SubCell"/>
</dbReference>
<dbReference type="SUPFAM" id="SSF144091">
    <property type="entry name" value="Rhomboid-like"/>
    <property type="match status" value="1"/>
</dbReference>
<evidence type="ECO:0000256" key="3">
    <source>
        <dbReference type="ARBA" id="ARBA00022519"/>
    </source>
</evidence>
<dbReference type="PANTHER" id="PTHR43066">
    <property type="entry name" value="RHOMBOID-RELATED PROTEIN"/>
    <property type="match status" value="1"/>
</dbReference>
<keyword evidence="10" id="KW-1185">Reference proteome</keyword>
<evidence type="ECO:0000259" key="8">
    <source>
        <dbReference type="Pfam" id="PF01694"/>
    </source>
</evidence>
<reference evidence="9" key="1">
    <citation type="submission" date="2020-12" db="EMBL/GenBank/DDBJ databases">
        <title>Bacterial taxonomy.</title>
        <authorList>
            <person name="Pan X."/>
        </authorList>
    </citation>
    <scope>NUCLEOTIDE SEQUENCE</scope>
    <source>
        <strain evidence="9">KCTC 52957</strain>
    </source>
</reference>
<dbReference type="Pfam" id="PF01694">
    <property type="entry name" value="Rhomboid"/>
    <property type="match status" value="1"/>
</dbReference>
<protein>
    <submittedName>
        <fullName evidence="9">Rhomboid family intramembrane serine protease</fullName>
    </submittedName>
</protein>
<dbReference type="InterPro" id="IPR035952">
    <property type="entry name" value="Rhomboid-like_sf"/>
</dbReference>
<evidence type="ECO:0000313" key="10">
    <source>
        <dbReference type="Proteomes" id="UP000642488"/>
    </source>
</evidence>